<name>A0A9K3P207_HELAN</name>
<reference evidence="1" key="2">
    <citation type="submission" date="2020-06" db="EMBL/GenBank/DDBJ databases">
        <title>Helianthus annuus Genome sequencing and assembly Release 2.</title>
        <authorList>
            <person name="Gouzy J."/>
            <person name="Langlade N."/>
            <person name="Munos S."/>
        </authorList>
    </citation>
    <scope>NUCLEOTIDE SEQUENCE</scope>
    <source>
        <tissue evidence="1">Leaves</tissue>
    </source>
</reference>
<sequence>MPPYSYLHHHQTTPFPVAVAAAVKPYHQQTTFHRYSDPPPPPAYSSPIHRQTTPLHQIAFQPPETHQATTVLDPRRCTATTTASAVTASAAVRRPDPPHCSCSAVSCRCCSEQIRV</sequence>
<proteinExistence type="predicted"/>
<comment type="caution">
    <text evidence="1">The sequence shown here is derived from an EMBL/GenBank/DDBJ whole genome shotgun (WGS) entry which is preliminary data.</text>
</comment>
<dbReference type="EMBL" id="MNCJ02000316">
    <property type="protein sequence ID" value="KAF5821782.1"/>
    <property type="molecule type" value="Genomic_DNA"/>
</dbReference>
<evidence type="ECO:0000313" key="2">
    <source>
        <dbReference type="Proteomes" id="UP000215914"/>
    </source>
</evidence>
<dbReference type="AlphaFoldDB" id="A0A9K3P207"/>
<keyword evidence="2" id="KW-1185">Reference proteome</keyword>
<accession>A0A9K3P207</accession>
<reference evidence="1" key="1">
    <citation type="journal article" date="2017" name="Nature">
        <title>The sunflower genome provides insights into oil metabolism, flowering and Asterid evolution.</title>
        <authorList>
            <person name="Badouin H."/>
            <person name="Gouzy J."/>
            <person name="Grassa C.J."/>
            <person name="Murat F."/>
            <person name="Staton S.E."/>
            <person name="Cottret L."/>
            <person name="Lelandais-Briere C."/>
            <person name="Owens G.L."/>
            <person name="Carrere S."/>
            <person name="Mayjonade B."/>
            <person name="Legrand L."/>
            <person name="Gill N."/>
            <person name="Kane N.C."/>
            <person name="Bowers J.E."/>
            <person name="Hubner S."/>
            <person name="Bellec A."/>
            <person name="Berard A."/>
            <person name="Berges H."/>
            <person name="Blanchet N."/>
            <person name="Boniface M.C."/>
            <person name="Brunel D."/>
            <person name="Catrice O."/>
            <person name="Chaidir N."/>
            <person name="Claudel C."/>
            <person name="Donnadieu C."/>
            <person name="Faraut T."/>
            <person name="Fievet G."/>
            <person name="Helmstetter N."/>
            <person name="King M."/>
            <person name="Knapp S.J."/>
            <person name="Lai Z."/>
            <person name="Le Paslier M.C."/>
            <person name="Lippi Y."/>
            <person name="Lorenzon L."/>
            <person name="Mandel J.R."/>
            <person name="Marage G."/>
            <person name="Marchand G."/>
            <person name="Marquand E."/>
            <person name="Bret-Mestries E."/>
            <person name="Morien E."/>
            <person name="Nambeesan S."/>
            <person name="Nguyen T."/>
            <person name="Pegot-Espagnet P."/>
            <person name="Pouilly N."/>
            <person name="Raftis F."/>
            <person name="Sallet E."/>
            <person name="Schiex T."/>
            <person name="Thomas J."/>
            <person name="Vandecasteele C."/>
            <person name="Vares D."/>
            <person name="Vear F."/>
            <person name="Vautrin S."/>
            <person name="Crespi M."/>
            <person name="Mangin B."/>
            <person name="Burke J.M."/>
            <person name="Salse J."/>
            <person name="Munos S."/>
            <person name="Vincourt P."/>
            <person name="Rieseberg L.H."/>
            <person name="Langlade N.B."/>
        </authorList>
    </citation>
    <scope>NUCLEOTIDE SEQUENCE</scope>
    <source>
        <tissue evidence="1">Leaves</tissue>
    </source>
</reference>
<organism evidence="1 2">
    <name type="scientific">Helianthus annuus</name>
    <name type="common">Common sunflower</name>
    <dbReference type="NCBI Taxonomy" id="4232"/>
    <lineage>
        <taxon>Eukaryota</taxon>
        <taxon>Viridiplantae</taxon>
        <taxon>Streptophyta</taxon>
        <taxon>Embryophyta</taxon>
        <taxon>Tracheophyta</taxon>
        <taxon>Spermatophyta</taxon>
        <taxon>Magnoliopsida</taxon>
        <taxon>eudicotyledons</taxon>
        <taxon>Gunneridae</taxon>
        <taxon>Pentapetalae</taxon>
        <taxon>asterids</taxon>
        <taxon>campanulids</taxon>
        <taxon>Asterales</taxon>
        <taxon>Asteraceae</taxon>
        <taxon>Asteroideae</taxon>
        <taxon>Heliantheae alliance</taxon>
        <taxon>Heliantheae</taxon>
        <taxon>Helianthus</taxon>
    </lineage>
</organism>
<protein>
    <submittedName>
        <fullName evidence="1">Uncharacterized protein</fullName>
    </submittedName>
</protein>
<evidence type="ECO:0000313" key="1">
    <source>
        <dbReference type="EMBL" id="KAF5821782.1"/>
    </source>
</evidence>
<gene>
    <name evidence="1" type="ORF">HanXRQr2_Chr01g0018731</name>
</gene>
<dbReference type="Gramene" id="mRNA:HanXRQr2_Chr01g0018731">
    <property type="protein sequence ID" value="CDS:HanXRQr2_Chr01g0018731.1"/>
    <property type="gene ID" value="HanXRQr2_Chr01g0018731"/>
</dbReference>
<dbReference type="Proteomes" id="UP000215914">
    <property type="component" value="Unassembled WGS sequence"/>
</dbReference>